<comment type="caution">
    <text evidence="1">The sequence shown here is derived from an EMBL/GenBank/DDBJ whole genome shotgun (WGS) entry which is preliminary data.</text>
</comment>
<accession>A0A0A3J0C3</accession>
<name>A0A0A3J0C3_9BACI</name>
<dbReference type="EMBL" id="JPVP01000031">
    <property type="protein sequence ID" value="KGR89155.1"/>
    <property type="molecule type" value="Genomic_DNA"/>
</dbReference>
<dbReference type="RefSeq" id="WP_036150198.1">
    <property type="nucleotide sequence ID" value="NZ_AVCX01000034.1"/>
</dbReference>
<evidence type="ECO:0000313" key="2">
    <source>
        <dbReference type="Proteomes" id="UP000030437"/>
    </source>
</evidence>
<evidence type="ECO:0000313" key="1">
    <source>
        <dbReference type="EMBL" id="KGR89155.1"/>
    </source>
</evidence>
<dbReference type="Proteomes" id="UP000030437">
    <property type="component" value="Unassembled WGS sequence"/>
</dbReference>
<dbReference type="AlphaFoldDB" id="A0A0A3J0C3"/>
<proteinExistence type="predicted"/>
<sequence>MFKSFMAKIQILFMEECKMVDGYTLLIMNGLATITRVPERHKKDVTYKLAVLGVDGFNNPISDEERQAIMDAHENAA</sequence>
<gene>
    <name evidence="1" type="ORF">CD32_00610</name>
</gene>
<reference evidence="1 2" key="1">
    <citation type="submission" date="2014-02" db="EMBL/GenBank/DDBJ databases">
        <title>Draft genome sequence of Lysinibacillus odysseyi NBRC 100172.</title>
        <authorList>
            <person name="Zhang F."/>
            <person name="Wang G."/>
            <person name="Zhang L."/>
        </authorList>
    </citation>
    <scope>NUCLEOTIDE SEQUENCE [LARGE SCALE GENOMIC DNA]</scope>
    <source>
        <strain evidence="1 2">NBRC 100172</strain>
    </source>
</reference>
<organism evidence="1 2">
    <name type="scientific">Lysinibacillus odysseyi 34hs-1 = NBRC 100172</name>
    <dbReference type="NCBI Taxonomy" id="1220589"/>
    <lineage>
        <taxon>Bacteria</taxon>
        <taxon>Bacillati</taxon>
        <taxon>Bacillota</taxon>
        <taxon>Bacilli</taxon>
        <taxon>Bacillales</taxon>
        <taxon>Bacillaceae</taxon>
        <taxon>Lysinibacillus</taxon>
    </lineage>
</organism>
<dbReference type="STRING" id="1220589.CD32_00610"/>
<keyword evidence="2" id="KW-1185">Reference proteome</keyword>
<protein>
    <submittedName>
        <fullName evidence="1">Uncharacterized protein</fullName>
    </submittedName>
</protein>